<evidence type="ECO:0000256" key="1">
    <source>
        <dbReference type="SAM" id="SignalP"/>
    </source>
</evidence>
<dbReference type="EMBL" id="CP064939">
    <property type="protein sequence ID" value="QPH40916.1"/>
    <property type="molecule type" value="Genomic_DNA"/>
</dbReference>
<accession>A0A7S9L2F5</accession>
<dbReference type="Proteomes" id="UP000594759">
    <property type="component" value="Chromosome"/>
</dbReference>
<evidence type="ECO:0000313" key="2">
    <source>
        <dbReference type="EMBL" id="QPH40916.1"/>
    </source>
</evidence>
<keyword evidence="3" id="KW-1185">Reference proteome</keyword>
<dbReference type="KEGG" id="pex:IZT61_06530"/>
<keyword evidence="1" id="KW-0732">Signal</keyword>
<feature type="signal peptide" evidence="1">
    <location>
        <begin position="1"/>
        <end position="19"/>
    </location>
</feature>
<proteinExistence type="predicted"/>
<reference evidence="2 3" key="1">
    <citation type="submission" date="2020-11" db="EMBL/GenBank/DDBJ databases">
        <title>Pedobacter endophytica, an endophytic bacteria isolated form Carex pumila.</title>
        <authorList>
            <person name="Peng Y."/>
            <person name="Jiang L."/>
            <person name="Lee J."/>
        </authorList>
    </citation>
    <scope>NUCLEOTIDE SEQUENCE [LARGE SCALE GENOMIC DNA]</scope>
    <source>
        <strain evidence="2 3">JBR3-12</strain>
    </source>
</reference>
<sequence>MKNAYLFTVAVLLCQLAIAQKTYRINASGTVSPTVSAEPNTAYTFMIDKNFKGKTFDILNNGAILQNREGNILDRSIGKNTEGGYTVTIQPSRKIRECPQCKLLVSDTFTVKLNKISLGTFYLKPQAATTFNLPKEQPISAVASDSPVTFNAAEIDPYSSVINDAILLSELIKDPANKPKIKKFLFEKYGIKEQTDNHFLQNSIPDNIWNSIEGTEAVGGGNISSLGSAIGGLDVTKIADGFAKFIVKRAKEELTIAFFKKFKEDIASYPDLKSVFPDTYLLLSAIDVQIYSYSNYLSNLREAFRSDFLAIDENLPSIITNHPDFFSKDENQKLAFAVRSGCYIAAGVKDRAHPGDIVDGYPVSYLDSITGKDQPAAKILKGAVQSLQLFSESLKETDTTKHTYWVGIDKVRTMVTNKKTLQIYIGLVLQTAKIKYNKITFSTDTSKNFYQLLNTSENATRFDANYQNYKTYFLSLGNKIEELNDLINAYNREATDSVKIERYAGYIQKTAQLIQSAVNIADLPGLSSVNGLNSIETNTSGYFTIVNHITDLAIAINRKRYAAVANHVISIYQTAYVRPAAMQLELNTERSRKPAAAAKSSGLMEKLTKYSAFMANMIDAKNSDEVAAAIESVALPAGSSSIKRQTSFNVSINAYAGLFTGSEVIKGVDANKPFKFNSYGITAPIGLSISKGNSFLPWPFCFIPTGKSGFSSSLFISFVDLGAIAAYRFEDSTTEQVPTIKLADIFSPGLFWSLGIAKTPISVNFGVQTGPNLRKVTSTTNDYSKNTYVRYSLSVCVDVPLLNLYTKSKN</sequence>
<organism evidence="2 3">
    <name type="scientific">Pedobacter endophyticus</name>
    <dbReference type="NCBI Taxonomy" id="2789740"/>
    <lineage>
        <taxon>Bacteria</taxon>
        <taxon>Pseudomonadati</taxon>
        <taxon>Bacteroidota</taxon>
        <taxon>Sphingobacteriia</taxon>
        <taxon>Sphingobacteriales</taxon>
        <taxon>Sphingobacteriaceae</taxon>
        <taxon>Pedobacter</taxon>
    </lineage>
</organism>
<dbReference type="AlphaFoldDB" id="A0A7S9L2F5"/>
<protein>
    <submittedName>
        <fullName evidence="2">Uncharacterized protein</fullName>
    </submittedName>
</protein>
<name>A0A7S9L2F5_9SPHI</name>
<gene>
    <name evidence="2" type="ORF">IZT61_06530</name>
</gene>
<feature type="chain" id="PRO_5033020614" evidence="1">
    <location>
        <begin position="20"/>
        <end position="810"/>
    </location>
</feature>
<dbReference type="RefSeq" id="WP_196100370.1">
    <property type="nucleotide sequence ID" value="NZ_CP064939.1"/>
</dbReference>
<evidence type="ECO:0000313" key="3">
    <source>
        <dbReference type="Proteomes" id="UP000594759"/>
    </source>
</evidence>